<evidence type="ECO:0000313" key="13">
    <source>
        <dbReference type="Proteomes" id="UP001608902"/>
    </source>
</evidence>
<evidence type="ECO:0000256" key="3">
    <source>
        <dbReference type="ARBA" id="ARBA00022801"/>
    </source>
</evidence>
<dbReference type="AlphaFoldDB" id="A0ABD6E7M5"/>
<accession>A0ABD6E7M5</accession>
<dbReference type="Gene3D" id="1.25.40.20">
    <property type="entry name" value="Ankyrin repeat-containing domain"/>
    <property type="match status" value="2"/>
</dbReference>
<feature type="binding site" evidence="6">
    <location>
        <position position="159"/>
    </location>
    <ligand>
        <name>substrate</name>
    </ligand>
</feature>
<dbReference type="InterPro" id="IPR006033">
    <property type="entry name" value="AsnA_fam"/>
</dbReference>
<dbReference type="PIRSF" id="PIRSF500176">
    <property type="entry name" value="L_ASNase"/>
    <property type="match status" value="1"/>
</dbReference>
<dbReference type="Gene3D" id="3.40.50.1170">
    <property type="entry name" value="L-asparaginase, N-terminal domain"/>
    <property type="match status" value="1"/>
</dbReference>
<dbReference type="PROSITE" id="PS51732">
    <property type="entry name" value="ASN_GLN_ASE_3"/>
    <property type="match status" value="1"/>
</dbReference>
<dbReference type="PRINTS" id="PR00139">
    <property type="entry name" value="ASNGLNASE"/>
</dbReference>
<evidence type="ECO:0000256" key="7">
    <source>
        <dbReference type="PROSITE-ProRule" id="PRU00023"/>
    </source>
</evidence>
<evidence type="ECO:0000256" key="4">
    <source>
        <dbReference type="ARBA" id="ARBA00023043"/>
    </source>
</evidence>
<evidence type="ECO:0000256" key="2">
    <source>
        <dbReference type="ARBA" id="ARBA00022737"/>
    </source>
</evidence>
<proteinExistence type="inferred from homology"/>
<feature type="repeat" description="ANK" evidence="7">
    <location>
        <begin position="504"/>
        <end position="536"/>
    </location>
</feature>
<sequence>MPDPPAIPVVKTPNGESLKTDNATTSAAIDESHLPKKLMLDTGSMVKAMSATQLVSRVSKDLDAVKSPKSSSNTYAVESRLLVLYTGGTIGMKTIDGVYQPVAAYLPKAIRDLPPLNDKEYIEQNYDDAKVKPYCLPPVRHMKKRIVYWVVEYSPLLDSSDMTFDDWIRIGTDIRKSYQQYDGFVVLHGTDTLAYTACALSFMLENLGKPVIITGAQIPVSEVRSDGRENLIGALIIAGNFDIPEVTVYFNNTLMRGNRCTKLDNSALDAFVSPNMAPLARMDIHINVNYESIFRSPFISPFKVHDKLCRNIGLLRIFPSISLDLVKALLQPPTQGVVLQTFGAGNMPSRRTDIIQEIKAAIDRGCIIVNCSQCVKGQVDVHYHTGKILYDVGVIPASDMTTEAALIKLSYVLGKDEWDLPMKRKMMQRNIRGEMTISTPETLHELEIFPRLAKFLRIGSSDEMQLLRKALYPPLLCHAAMNGDVDLLENLRESGALFSSADYNGRTALHVAAGKGHFNVVKYLIKHGCNVHSKDQWDENPLRNAIRSKNLQCIKVLVDAGAHLSCTTSEIGMELCLAASRVDFSALDAWFAAGADVNASDYDGRTALHIAANSENETMIAYLLEHGADPRLTDRCGETPLIQSERRNDIKAVDLMRKKLQNEAFFAFN</sequence>
<dbReference type="GO" id="GO:0004067">
    <property type="term" value="F:asparaginase activity"/>
    <property type="evidence" value="ECO:0007669"/>
    <property type="project" value="UniProtKB-UniRule"/>
</dbReference>
<dbReference type="PIRSF" id="PIRSF001220">
    <property type="entry name" value="L-ASNase_gatD"/>
    <property type="match status" value="1"/>
</dbReference>
<dbReference type="SMART" id="SM00248">
    <property type="entry name" value="ANK"/>
    <property type="match status" value="4"/>
</dbReference>
<dbReference type="InterPro" id="IPR041725">
    <property type="entry name" value="L-asparaginase_I"/>
</dbReference>
<evidence type="ECO:0000256" key="5">
    <source>
        <dbReference type="ARBA" id="ARBA00061199"/>
    </source>
</evidence>
<dbReference type="PROSITE" id="PS50088">
    <property type="entry name" value="ANK_REPEAT"/>
    <property type="match status" value="2"/>
</dbReference>
<dbReference type="SUPFAM" id="SSF48403">
    <property type="entry name" value="Ankyrin repeat"/>
    <property type="match status" value="1"/>
</dbReference>
<evidence type="ECO:0000259" key="10">
    <source>
        <dbReference type="Pfam" id="PF00710"/>
    </source>
</evidence>
<evidence type="ECO:0000256" key="8">
    <source>
        <dbReference type="PROSITE-ProRule" id="PRU10100"/>
    </source>
</evidence>
<feature type="active site" evidence="8">
    <location>
        <position position="190"/>
    </location>
</feature>
<dbReference type="EMBL" id="JBGFUD010000751">
    <property type="protein sequence ID" value="MFH4975166.1"/>
    <property type="molecule type" value="Genomic_DNA"/>
</dbReference>
<keyword evidence="13" id="KW-1185">Reference proteome</keyword>
<reference evidence="12 13" key="1">
    <citation type="submission" date="2024-08" db="EMBL/GenBank/DDBJ databases">
        <title>Gnathostoma spinigerum genome.</title>
        <authorList>
            <person name="Gonzalez-Bertolin B."/>
            <person name="Monzon S."/>
            <person name="Zaballos A."/>
            <person name="Jimenez P."/>
            <person name="Dekumyoy P."/>
            <person name="Varona S."/>
            <person name="Cuesta I."/>
            <person name="Sumanam S."/>
            <person name="Adisakwattana P."/>
            <person name="Gasser R.B."/>
            <person name="Hernandez-Gonzalez A."/>
            <person name="Young N.D."/>
            <person name="Perteguer M.J."/>
        </authorList>
    </citation>
    <scope>NUCLEOTIDE SEQUENCE [LARGE SCALE GENOMIC DNA]</scope>
    <source>
        <strain evidence="12">AL3</strain>
        <tissue evidence="12">Liver</tissue>
    </source>
</reference>
<comment type="similarity">
    <text evidence="5">In the N-terminal section; belongs to the asparaginase 1 family.</text>
</comment>
<dbReference type="Pfam" id="PF00710">
    <property type="entry name" value="Asparaginase"/>
    <property type="match status" value="1"/>
</dbReference>
<dbReference type="PANTHER" id="PTHR11707:SF28">
    <property type="entry name" value="60 KDA LYSOPHOSPHOLIPASE"/>
    <property type="match status" value="1"/>
</dbReference>
<dbReference type="Pfam" id="PF17763">
    <property type="entry name" value="Asparaginase_C"/>
    <property type="match status" value="1"/>
</dbReference>
<dbReference type="SMART" id="SM00870">
    <property type="entry name" value="Asparaginase"/>
    <property type="match status" value="1"/>
</dbReference>
<dbReference type="CDD" id="cd08963">
    <property type="entry name" value="L-asparaginase_I"/>
    <property type="match status" value="1"/>
</dbReference>
<dbReference type="EC" id="3.5.1.1" evidence="1"/>
<dbReference type="InterPro" id="IPR002110">
    <property type="entry name" value="Ankyrin_rpt"/>
</dbReference>
<dbReference type="PROSITE" id="PS00917">
    <property type="entry name" value="ASN_GLN_ASE_2"/>
    <property type="match status" value="1"/>
</dbReference>
<name>A0ABD6E7M5_9BILA</name>
<dbReference type="SFLD" id="SFLDS00057">
    <property type="entry name" value="Glutaminase/Asparaginase"/>
    <property type="match status" value="1"/>
</dbReference>
<dbReference type="NCBIfam" id="TIGR00519">
    <property type="entry name" value="asnASE_I"/>
    <property type="match status" value="1"/>
</dbReference>
<dbReference type="InterPro" id="IPR006034">
    <property type="entry name" value="Asparaginase/glutaminase-like"/>
</dbReference>
<dbReference type="Proteomes" id="UP001608902">
    <property type="component" value="Unassembled WGS sequence"/>
</dbReference>
<evidence type="ECO:0000313" key="12">
    <source>
        <dbReference type="EMBL" id="MFH4975166.1"/>
    </source>
</evidence>
<dbReference type="Gene3D" id="3.40.50.40">
    <property type="match status" value="1"/>
</dbReference>
<protein>
    <recommendedName>
        <fullName evidence="1">asparaginase</fullName>
        <ecNumber evidence="1">3.5.1.1</ecNumber>
    </recommendedName>
</protein>
<dbReference type="InterPro" id="IPR036770">
    <property type="entry name" value="Ankyrin_rpt-contain_sf"/>
</dbReference>
<dbReference type="PRINTS" id="PR01415">
    <property type="entry name" value="ANKYRIN"/>
</dbReference>
<dbReference type="InterPro" id="IPR027474">
    <property type="entry name" value="L-asparaginase_N"/>
</dbReference>
<dbReference type="FunFam" id="3.40.50.40:FF:000001">
    <property type="entry name" value="L-asparaginase 1"/>
    <property type="match status" value="1"/>
</dbReference>
<dbReference type="Pfam" id="PF12796">
    <property type="entry name" value="Ank_2"/>
    <property type="match status" value="2"/>
</dbReference>
<evidence type="ECO:0000256" key="1">
    <source>
        <dbReference type="ARBA" id="ARBA00012920"/>
    </source>
</evidence>
<dbReference type="PROSITE" id="PS50297">
    <property type="entry name" value="ANK_REP_REGION"/>
    <property type="match status" value="2"/>
</dbReference>
<dbReference type="InterPro" id="IPR040919">
    <property type="entry name" value="Asparaginase_C"/>
</dbReference>
<feature type="repeat" description="ANK" evidence="7">
    <location>
        <begin position="603"/>
        <end position="635"/>
    </location>
</feature>
<dbReference type="InterPro" id="IPR027475">
    <property type="entry name" value="Asparaginase/glutaminase_AS2"/>
</dbReference>
<evidence type="ECO:0000256" key="9">
    <source>
        <dbReference type="SAM" id="MobiDB-lite"/>
    </source>
</evidence>
<feature type="region of interest" description="Disordered" evidence="9">
    <location>
        <begin position="1"/>
        <end position="20"/>
    </location>
</feature>
<dbReference type="InterPro" id="IPR036152">
    <property type="entry name" value="Asp/glu_Ase-like_sf"/>
</dbReference>
<dbReference type="InterPro" id="IPR027473">
    <property type="entry name" value="L-asparaginase_C"/>
</dbReference>
<feature type="domain" description="L-asparaginase N-terminal" evidence="10">
    <location>
        <begin position="80"/>
        <end position="292"/>
    </location>
</feature>
<feature type="binding site" evidence="6">
    <location>
        <begin position="190"/>
        <end position="191"/>
    </location>
    <ligand>
        <name>substrate</name>
    </ligand>
</feature>
<feature type="domain" description="Asparaginase/glutaminase C-terminal" evidence="11">
    <location>
        <begin position="311"/>
        <end position="425"/>
    </location>
</feature>
<dbReference type="GO" id="GO:0009066">
    <property type="term" value="P:aspartate family amino acid metabolic process"/>
    <property type="evidence" value="ECO:0007669"/>
    <property type="project" value="UniProtKB-ARBA"/>
</dbReference>
<gene>
    <name evidence="12" type="ORF">AB6A40_001875</name>
</gene>
<evidence type="ECO:0000256" key="6">
    <source>
        <dbReference type="PIRSR" id="PIRSR001220-2"/>
    </source>
</evidence>
<dbReference type="FunFam" id="3.40.50.1170:FF:000003">
    <property type="entry name" value="60 kDa lysophospholipase"/>
    <property type="match status" value="1"/>
</dbReference>
<keyword evidence="3" id="KW-0378">Hydrolase</keyword>
<dbReference type="PANTHER" id="PTHR11707">
    <property type="entry name" value="L-ASPARAGINASE"/>
    <property type="match status" value="1"/>
</dbReference>
<dbReference type="InterPro" id="IPR037152">
    <property type="entry name" value="L-asparaginase_N_sf"/>
</dbReference>
<comment type="caution">
    <text evidence="12">The sequence shown here is derived from an EMBL/GenBank/DDBJ whole genome shotgun (WGS) entry which is preliminary data.</text>
</comment>
<keyword evidence="4 7" id="KW-0040">ANK repeat</keyword>
<organism evidence="12 13">
    <name type="scientific">Gnathostoma spinigerum</name>
    <dbReference type="NCBI Taxonomy" id="75299"/>
    <lineage>
        <taxon>Eukaryota</taxon>
        <taxon>Metazoa</taxon>
        <taxon>Ecdysozoa</taxon>
        <taxon>Nematoda</taxon>
        <taxon>Chromadorea</taxon>
        <taxon>Rhabditida</taxon>
        <taxon>Spirurina</taxon>
        <taxon>Gnathostomatomorpha</taxon>
        <taxon>Gnathostomatoidea</taxon>
        <taxon>Gnathostomatidae</taxon>
        <taxon>Gnathostoma</taxon>
    </lineage>
</organism>
<evidence type="ECO:0000259" key="11">
    <source>
        <dbReference type="Pfam" id="PF17763"/>
    </source>
</evidence>
<dbReference type="SUPFAM" id="SSF53774">
    <property type="entry name" value="Glutaminase/Asparaginase"/>
    <property type="match status" value="1"/>
</dbReference>
<keyword evidence="2" id="KW-0677">Repeat</keyword>